<feature type="domain" description="Sigma-54 factor interaction" evidence="3">
    <location>
        <begin position="132"/>
        <end position="361"/>
    </location>
</feature>
<evidence type="ECO:0000256" key="2">
    <source>
        <dbReference type="ARBA" id="ARBA00022840"/>
    </source>
</evidence>
<dbReference type="PROSITE" id="PS00676">
    <property type="entry name" value="SIGMA54_INTERACT_2"/>
    <property type="match status" value="1"/>
</dbReference>
<sequence length="454" mass="51270">MNIRSITLNWVNQPLQNTIISELERQEITLNFNSNITFNNPVLLFLGSEVNECYSYLKQACHTEQSCVLIVVESTITLNDDWYWQVLQYGVTDILCCKKHSPELLAHQIVARLKRWQEIHALLQLPIVKKNMIGESGCWQCVLKRTVEVARFTDASALILGESGTGKELFARLMHTLDARPNKGELVILDCSTIVPELSGSEFFGHERGAFTGALDSRDGAFALADGGTLFLDEVGELPLMLQAQLLRVIQEQTYKRVGGNKWKQTHFRLVCATNRDLAKEVKRGRFRADLYYRIAMCTFHLPPLRERSDDILPLARHFLQQLAGDTPAPELDETVSTYLLKHKYNGNVRELKQLVTRIFHRHVGVGPITVGEIPEEDRPTADTSVEDWQDKRFEDIIRRALALGAGLREIGQVASDTAIRLAVGIEEGSLQRAADKLGVTVRALQMRRANQRG</sequence>
<dbReference type="InterPro" id="IPR025943">
    <property type="entry name" value="Sigma_54_int_dom_ATP-bd_2"/>
</dbReference>
<dbReference type="PANTHER" id="PTHR32071">
    <property type="entry name" value="TRANSCRIPTIONAL REGULATORY PROTEIN"/>
    <property type="match status" value="1"/>
</dbReference>
<dbReference type="SUPFAM" id="SSF52540">
    <property type="entry name" value="P-loop containing nucleoside triphosphate hydrolases"/>
    <property type="match status" value="1"/>
</dbReference>
<dbReference type="CDD" id="cd00009">
    <property type="entry name" value="AAA"/>
    <property type="match status" value="1"/>
</dbReference>
<keyword evidence="1" id="KW-0547">Nucleotide-binding</keyword>
<dbReference type="Gene3D" id="3.40.50.300">
    <property type="entry name" value="P-loop containing nucleotide triphosphate hydrolases"/>
    <property type="match status" value="1"/>
</dbReference>
<evidence type="ECO:0000259" key="3">
    <source>
        <dbReference type="PROSITE" id="PS50045"/>
    </source>
</evidence>
<evidence type="ECO:0000313" key="4">
    <source>
        <dbReference type="EMBL" id="OQX15434.1"/>
    </source>
</evidence>
<dbReference type="PROSITE" id="PS50045">
    <property type="entry name" value="SIGMA54_INTERACT_4"/>
    <property type="match status" value="1"/>
</dbReference>
<dbReference type="GO" id="GO:0005524">
    <property type="term" value="F:ATP binding"/>
    <property type="evidence" value="ECO:0007669"/>
    <property type="project" value="UniProtKB-KW"/>
</dbReference>
<dbReference type="Pfam" id="PF00158">
    <property type="entry name" value="Sigma54_activat"/>
    <property type="match status" value="1"/>
</dbReference>
<protein>
    <recommendedName>
        <fullName evidence="3">Sigma-54 factor interaction domain-containing protein</fullName>
    </recommendedName>
</protein>
<dbReference type="InterPro" id="IPR027417">
    <property type="entry name" value="P-loop_NTPase"/>
</dbReference>
<dbReference type="AlphaFoldDB" id="A0A1Y1QXB9"/>
<comment type="caution">
    <text evidence="4">The sequence shown here is derived from an EMBL/GenBank/DDBJ whole genome shotgun (WGS) entry which is preliminary data.</text>
</comment>
<dbReference type="FunFam" id="3.40.50.300:FF:000006">
    <property type="entry name" value="DNA-binding transcriptional regulator NtrC"/>
    <property type="match status" value="1"/>
</dbReference>
<name>A0A1Y1QXB9_9GAMM</name>
<dbReference type="InterPro" id="IPR002078">
    <property type="entry name" value="Sigma_54_int"/>
</dbReference>
<keyword evidence="2" id="KW-0067">ATP-binding</keyword>
<gene>
    <name evidence="4" type="ORF">BWK73_06750</name>
</gene>
<evidence type="ECO:0000313" key="5">
    <source>
        <dbReference type="Proteomes" id="UP000192491"/>
    </source>
</evidence>
<dbReference type="InterPro" id="IPR058031">
    <property type="entry name" value="AAA_lid_NorR"/>
</dbReference>
<evidence type="ECO:0000256" key="1">
    <source>
        <dbReference type="ARBA" id="ARBA00022741"/>
    </source>
</evidence>
<accession>A0A1Y1QXB9</accession>
<dbReference type="Pfam" id="PF25601">
    <property type="entry name" value="AAA_lid_14"/>
    <property type="match status" value="1"/>
</dbReference>
<dbReference type="SMART" id="SM00382">
    <property type="entry name" value="AAA"/>
    <property type="match status" value="1"/>
</dbReference>
<dbReference type="EMBL" id="MTEJ01000014">
    <property type="protein sequence ID" value="OQX15434.1"/>
    <property type="molecule type" value="Genomic_DNA"/>
</dbReference>
<dbReference type="InterPro" id="IPR003593">
    <property type="entry name" value="AAA+_ATPase"/>
</dbReference>
<reference evidence="4 5" key="1">
    <citation type="submission" date="2017-01" db="EMBL/GenBank/DDBJ databases">
        <title>Novel large sulfur bacteria in the metagenomes of groundwater-fed chemosynthetic microbial mats in the Lake Huron basin.</title>
        <authorList>
            <person name="Sharrar A.M."/>
            <person name="Flood B.E."/>
            <person name="Bailey J.V."/>
            <person name="Jones D.S."/>
            <person name="Biddanda B."/>
            <person name="Ruberg S.A."/>
            <person name="Marcus D.N."/>
            <person name="Dick G.J."/>
        </authorList>
    </citation>
    <scope>NUCLEOTIDE SEQUENCE [LARGE SCALE GENOMIC DNA]</scope>
    <source>
        <strain evidence="4">A8</strain>
    </source>
</reference>
<dbReference type="Proteomes" id="UP000192491">
    <property type="component" value="Unassembled WGS sequence"/>
</dbReference>
<dbReference type="GO" id="GO:0006355">
    <property type="term" value="P:regulation of DNA-templated transcription"/>
    <property type="evidence" value="ECO:0007669"/>
    <property type="project" value="InterPro"/>
</dbReference>
<proteinExistence type="predicted"/>
<organism evidence="4 5">
    <name type="scientific">Thiothrix lacustris</name>
    <dbReference type="NCBI Taxonomy" id="525917"/>
    <lineage>
        <taxon>Bacteria</taxon>
        <taxon>Pseudomonadati</taxon>
        <taxon>Pseudomonadota</taxon>
        <taxon>Gammaproteobacteria</taxon>
        <taxon>Thiotrichales</taxon>
        <taxon>Thiotrichaceae</taxon>
        <taxon>Thiothrix</taxon>
    </lineage>
</organism>
<dbReference type="Gene3D" id="1.10.8.60">
    <property type="match status" value="1"/>
</dbReference>